<reference evidence="3 4" key="1">
    <citation type="submission" date="2016-10" db="EMBL/GenBank/DDBJ databases">
        <authorList>
            <person name="de Groot N.N."/>
        </authorList>
    </citation>
    <scope>NUCLEOTIDE SEQUENCE [LARGE SCALE GENOMIC DNA]</scope>
    <source>
        <strain evidence="3 4">DSM 20678</strain>
    </source>
</reference>
<feature type="chain" id="PRO_5039462917" evidence="2">
    <location>
        <begin position="22"/>
        <end position="453"/>
    </location>
</feature>
<protein>
    <submittedName>
        <fullName evidence="3">Oligogalacturonide transport system substrate-binding protein</fullName>
    </submittedName>
</protein>
<accession>A0A1I5SZ03</accession>
<organism evidence="3 4">
    <name type="scientific">Caldicoprobacter faecalis</name>
    <dbReference type="NCBI Taxonomy" id="937334"/>
    <lineage>
        <taxon>Bacteria</taxon>
        <taxon>Bacillati</taxon>
        <taxon>Bacillota</taxon>
        <taxon>Clostridia</taxon>
        <taxon>Caldicoprobacterales</taxon>
        <taxon>Caldicoprobacteraceae</taxon>
        <taxon>Caldicoprobacter</taxon>
    </lineage>
</organism>
<name>A0A1I5SZ03_9FIRM</name>
<dbReference type="Gene3D" id="3.40.190.10">
    <property type="entry name" value="Periplasmic binding protein-like II"/>
    <property type="match status" value="2"/>
</dbReference>
<dbReference type="Proteomes" id="UP000198577">
    <property type="component" value="Unassembled WGS sequence"/>
</dbReference>
<keyword evidence="2" id="KW-0732">Signal</keyword>
<evidence type="ECO:0000256" key="2">
    <source>
        <dbReference type="SAM" id="SignalP"/>
    </source>
</evidence>
<feature type="region of interest" description="Disordered" evidence="1">
    <location>
        <begin position="30"/>
        <end position="49"/>
    </location>
</feature>
<dbReference type="PANTHER" id="PTHR43649:SF11">
    <property type="entry name" value="ABC TRANSPORTER SUBSTRATE-BINDING PROTEIN YESO-RELATED"/>
    <property type="match status" value="1"/>
</dbReference>
<feature type="signal peptide" evidence="2">
    <location>
        <begin position="1"/>
        <end position="21"/>
    </location>
</feature>
<dbReference type="InterPro" id="IPR006059">
    <property type="entry name" value="SBP"/>
</dbReference>
<dbReference type="RefSeq" id="WP_207648948.1">
    <property type="nucleotide sequence ID" value="NZ_FOXR01000003.1"/>
</dbReference>
<dbReference type="AlphaFoldDB" id="A0A1I5SZ03"/>
<dbReference type="Pfam" id="PF01547">
    <property type="entry name" value="SBP_bac_1"/>
    <property type="match status" value="1"/>
</dbReference>
<sequence>MNVKKFMYLFVAILLCISLIAGCTTQKDKADEQNAGTGGATQDEGNKQEKPEEVTLRFMWWGGEARHQATLEAINTYQKNNPHVKINAEYGGVDGYLQKLATQLSSRTAPDIIQIDVTWILELTSQGDFFVNLNERDEIDTSIFDKNFLDQFCYHDGKLIGLPTGVNAGALLYNKDFFKKYGIDEKMEWTWDSLLEVAKAVHEKDPNAYLLNFDAIRSYYALKAYVIQKTGNYWINDDYTLGFDRETLVEAFNYLNKLFEAGAIEPFEQSAPFHGKPDQNPKWLNGEIGMSWSWTSTYAAEKANIPNLSIAMIPIMEGAKDTALVVRPSQLLAINKDSKNVAEAAKFLNWFFSDPEAAKILKDVRGVPATKAARDVLVENNMLDPVLNEATTMAMEKMGKPENAISQNQELEKITTDVIQMLAYKKLTPEQAADELIDRFTQKLSELKEQLNK</sequence>
<proteinExistence type="predicted"/>
<dbReference type="STRING" id="937334.SAMN05444406_103114"/>
<evidence type="ECO:0000256" key="1">
    <source>
        <dbReference type="SAM" id="MobiDB-lite"/>
    </source>
</evidence>
<keyword evidence="4" id="KW-1185">Reference proteome</keyword>
<dbReference type="SUPFAM" id="SSF53850">
    <property type="entry name" value="Periplasmic binding protein-like II"/>
    <property type="match status" value="1"/>
</dbReference>
<dbReference type="PROSITE" id="PS51257">
    <property type="entry name" value="PROKAR_LIPOPROTEIN"/>
    <property type="match status" value="1"/>
</dbReference>
<dbReference type="CDD" id="cd13585">
    <property type="entry name" value="PBP2_TMBP_like"/>
    <property type="match status" value="1"/>
</dbReference>
<dbReference type="PANTHER" id="PTHR43649">
    <property type="entry name" value="ARABINOSE-BINDING PROTEIN-RELATED"/>
    <property type="match status" value="1"/>
</dbReference>
<evidence type="ECO:0000313" key="4">
    <source>
        <dbReference type="Proteomes" id="UP000198577"/>
    </source>
</evidence>
<gene>
    <name evidence="3" type="ORF">SAMN05444406_103114</name>
</gene>
<dbReference type="InterPro" id="IPR050490">
    <property type="entry name" value="Bact_solute-bd_prot1"/>
</dbReference>
<evidence type="ECO:0000313" key="3">
    <source>
        <dbReference type="EMBL" id="SFP76002.1"/>
    </source>
</evidence>
<dbReference type="EMBL" id="FOXR01000003">
    <property type="protein sequence ID" value="SFP76002.1"/>
    <property type="molecule type" value="Genomic_DNA"/>
</dbReference>